<dbReference type="RefSeq" id="WP_130566417.1">
    <property type="nucleotide sequence ID" value="NZ_SHLY01000002.1"/>
</dbReference>
<keyword evidence="1" id="KW-0812">Transmembrane</keyword>
<name>A0ABY1WRB2_9GAMM</name>
<sequence length="152" mass="17857">MALKIRWIASLTFLIVFFFNVNWFVWFFYFHFYSLTKGDEILLDGVRYKLDSGWVISGFKDGIYDLIDYSHSGMFFHIGNKYTLNSGVKEYFSSLSLVHYPPCGDVYRSEDGMNLAYYENISRAVMFDDESADGVIELCEWFNHIEEYKISG</sequence>
<evidence type="ECO:0000313" key="3">
    <source>
        <dbReference type="Proteomes" id="UP000292544"/>
    </source>
</evidence>
<keyword evidence="1" id="KW-0472">Membrane</keyword>
<accession>A0ABY1WRB2</accession>
<evidence type="ECO:0000313" key="2">
    <source>
        <dbReference type="EMBL" id="TAA47262.1"/>
    </source>
</evidence>
<feature type="transmembrane region" description="Helical" evidence="1">
    <location>
        <begin position="7"/>
        <end position="29"/>
    </location>
</feature>
<protein>
    <submittedName>
        <fullName evidence="2">Uncharacterized protein</fullName>
    </submittedName>
</protein>
<evidence type="ECO:0000256" key="1">
    <source>
        <dbReference type="SAM" id="Phobius"/>
    </source>
</evidence>
<reference evidence="3" key="1">
    <citation type="submission" date="2019-02" db="EMBL/GenBank/DDBJ databases">
        <title>Draft genome sequence of Muricauda sp. 176CP4-71.</title>
        <authorList>
            <person name="Park J.-S."/>
        </authorList>
    </citation>
    <scope>NUCLEOTIDE SEQUENCE [LARGE SCALE GENOMIC DNA]</scope>
    <source>
        <strain evidence="3">176GS2-150</strain>
    </source>
</reference>
<keyword evidence="1" id="KW-1133">Transmembrane helix</keyword>
<gene>
    <name evidence="2" type="ORF">EXY25_08485</name>
</gene>
<keyword evidence="3" id="KW-1185">Reference proteome</keyword>
<dbReference type="EMBL" id="SHLY01000002">
    <property type="protein sequence ID" value="TAA47262.1"/>
    <property type="molecule type" value="Genomic_DNA"/>
</dbReference>
<proteinExistence type="predicted"/>
<organism evidence="2 3">
    <name type="scientific">Corallincola spongiicola</name>
    <dbReference type="NCBI Taxonomy" id="2520508"/>
    <lineage>
        <taxon>Bacteria</taxon>
        <taxon>Pseudomonadati</taxon>
        <taxon>Pseudomonadota</taxon>
        <taxon>Gammaproteobacteria</taxon>
        <taxon>Alteromonadales</taxon>
        <taxon>Psychromonadaceae</taxon>
        <taxon>Corallincola</taxon>
    </lineage>
</organism>
<comment type="caution">
    <text evidence="2">The sequence shown here is derived from an EMBL/GenBank/DDBJ whole genome shotgun (WGS) entry which is preliminary data.</text>
</comment>
<dbReference type="Proteomes" id="UP000292544">
    <property type="component" value="Unassembled WGS sequence"/>
</dbReference>